<gene>
    <name evidence="2" type="ORF">KC717_01025</name>
</gene>
<dbReference type="Proteomes" id="UP000754563">
    <property type="component" value="Unassembled WGS sequence"/>
</dbReference>
<proteinExistence type="predicted"/>
<feature type="region of interest" description="Disordered" evidence="1">
    <location>
        <begin position="1"/>
        <end position="21"/>
    </location>
</feature>
<organism evidence="2 3">
    <name type="scientific">Candidatus Dojkabacteria bacterium</name>
    <dbReference type="NCBI Taxonomy" id="2099670"/>
    <lineage>
        <taxon>Bacteria</taxon>
        <taxon>Candidatus Dojkabacteria</taxon>
    </lineage>
</organism>
<sequence>MRYNSYNKPIVDPMQSPGDTDPQLLQEIPSTRANLLIPALMPFAGIQANILNWGPLKQYIENWDTIEPVTSILQIIGLLGATAGLMWGYSRTTTKSAGILGILSRDNKFLVTDVHVDTDKLISVPSDDQILMKRKQVVYTYLPQGTTEPKPRGATYRSVTDELLAQTVDLSELGFHTGKEFEGKRRYLPLARGTTKRDRFNLSRIDRDTQGRFILWKKYIGLLLLTHLESDDASIPELGSKYSNGRWVKPEDLMEVCSIPSNTAKAEVYRKLIEEALLLQPRLYKQ</sequence>
<evidence type="ECO:0000313" key="3">
    <source>
        <dbReference type="Proteomes" id="UP000754563"/>
    </source>
</evidence>
<reference evidence="2" key="2">
    <citation type="journal article" date="2021" name="Microbiome">
        <title>Successional dynamics and alternative stable states in a saline activated sludge microbial community over 9 years.</title>
        <authorList>
            <person name="Wang Y."/>
            <person name="Ye J."/>
            <person name="Ju F."/>
            <person name="Liu L."/>
            <person name="Boyd J.A."/>
            <person name="Deng Y."/>
            <person name="Parks D.H."/>
            <person name="Jiang X."/>
            <person name="Yin X."/>
            <person name="Woodcroft B.J."/>
            <person name="Tyson G.W."/>
            <person name="Hugenholtz P."/>
            <person name="Polz M.F."/>
            <person name="Zhang T."/>
        </authorList>
    </citation>
    <scope>NUCLEOTIDE SEQUENCE</scope>
    <source>
        <strain evidence="2">HKST-UBA11</strain>
    </source>
</reference>
<evidence type="ECO:0000256" key="1">
    <source>
        <dbReference type="SAM" id="MobiDB-lite"/>
    </source>
</evidence>
<accession>A0A955RJX8</accession>
<protein>
    <submittedName>
        <fullName evidence="2">Uncharacterized protein</fullName>
    </submittedName>
</protein>
<dbReference type="EMBL" id="JAGQLH010000008">
    <property type="protein sequence ID" value="MCA9385211.1"/>
    <property type="molecule type" value="Genomic_DNA"/>
</dbReference>
<dbReference type="AlphaFoldDB" id="A0A955RJX8"/>
<evidence type="ECO:0000313" key="2">
    <source>
        <dbReference type="EMBL" id="MCA9385211.1"/>
    </source>
</evidence>
<name>A0A955RJX8_9BACT</name>
<reference evidence="2" key="1">
    <citation type="submission" date="2020-04" db="EMBL/GenBank/DDBJ databases">
        <authorList>
            <person name="Zhang T."/>
        </authorList>
    </citation>
    <scope>NUCLEOTIDE SEQUENCE</scope>
    <source>
        <strain evidence="2">HKST-UBA11</strain>
    </source>
</reference>
<comment type="caution">
    <text evidence="2">The sequence shown here is derived from an EMBL/GenBank/DDBJ whole genome shotgun (WGS) entry which is preliminary data.</text>
</comment>